<evidence type="ECO:0000313" key="13">
    <source>
        <dbReference type="Proteomes" id="UP000239504"/>
    </source>
</evidence>
<dbReference type="AlphaFoldDB" id="A0A2S7JYQ5"/>
<dbReference type="OrthoDB" id="9801642at2"/>
<dbReference type="SUPFAM" id="SSF53756">
    <property type="entry name" value="UDP-Glycosyltransferase/glycogen phosphorylase"/>
    <property type="match status" value="1"/>
</dbReference>
<organism evidence="12 13">
    <name type="scientific">Hyphococcus luteus</name>
    <dbReference type="NCBI Taxonomy" id="2058213"/>
    <lineage>
        <taxon>Bacteria</taxon>
        <taxon>Pseudomonadati</taxon>
        <taxon>Pseudomonadota</taxon>
        <taxon>Alphaproteobacteria</taxon>
        <taxon>Parvularculales</taxon>
        <taxon>Parvularculaceae</taxon>
        <taxon>Hyphococcus</taxon>
    </lineage>
</organism>
<protein>
    <recommendedName>
        <fullName evidence="4 11">Lipid-A-disaccharide synthase</fullName>
        <ecNumber evidence="3 11">2.4.1.182</ecNumber>
    </recommendedName>
</protein>
<name>A0A2S7JYQ5_9PROT</name>
<dbReference type="PANTHER" id="PTHR30372">
    <property type="entry name" value="LIPID-A-DISACCHARIDE SYNTHASE"/>
    <property type="match status" value="1"/>
</dbReference>
<dbReference type="Pfam" id="PF02684">
    <property type="entry name" value="LpxB"/>
    <property type="match status" value="1"/>
</dbReference>
<evidence type="ECO:0000256" key="2">
    <source>
        <dbReference type="ARBA" id="ARBA00007868"/>
    </source>
</evidence>
<dbReference type="NCBIfam" id="TIGR00215">
    <property type="entry name" value="lpxB"/>
    <property type="match status" value="1"/>
</dbReference>
<evidence type="ECO:0000256" key="10">
    <source>
        <dbReference type="ARBA" id="ARBA00048975"/>
    </source>
</evidence>
<keyword evidence="9" id="KW-0443">Lipid metabolism</keyword>
<dbReference type="RefSeq" id="WP_104832021.1">
    <property type="nucleotide sequence ID" value="NZ_PJCH01000017.1"/>
</dbReference>
<evidence type="ECO:0000256" key="11">
    <source>
        <dbReference type="NCBIfam" id="TIGR00215"/>
    </source>
</evidence>
<evidence type="ECO:0000256" key="9">
    <source>
        <dbReference type="ARBA" id="ARBA00023098"/>
    </source>
</evidence>
<dbReference type="PANTHER" id="PTHR30372:SF4">
    <property type="entry name" value="LIPID-A-DISACCHARIDE SYNTHASE, MITOCHONDRIAL-RELATED"/>
    <property type="match status" value="1"/>
</dbReference>
<keyword evidence="8" id="KW-0808">Transferase</keyword>
<dbReference type="EC" id="2.4.1.182" evidence="3 11"/>
<evidence type="ECO:0000256" key="5">
    <source>
        <dbReference type="ARBA" id="ARBA00022516"/>
    </source>
</evidence>
<keyword evidence="13" id="KW-1185">Reference proteome</keyword>
<evidence type="ECO:0000256" key="8">
    <source>
        <dbReference type="ARBA" id="ARBA00022679"/>
    </source>
</evidence>
<comment type="caution">
    <text evidence="12">The sequence shown here is derived from an EMBL/GenBank/DDBJ whole genome shotgun (WGS) entry which is preliminary data.</text>
</comment>
<evidence type="ECO:0000256" key="4">
    <source>
        <dbReference type="ARBA" id="ARBA00020902"/>
    </source>
</evidence>
<gene>
    <name evidence="12" type="primary">lpxB</name>
    <name evidence="12" type="ORF">CW354_20755</name>
</gene>
<evidence type="ECO:0000313" key="12">
    <source>
        <dbReference type="EMBL" id="PQA85381.1"/>
    </source>
</evidence>
<comment type="catalytic activity">
    <reaction evidence="10">
        <text>a lipid X + a UDP-2-N,3-O-bis[(3R)-3-hydroxyacyl]-alpha-D-glucosamine = a lipid A disaccharide + UDP + H(+)</text>
        <dbReference type="Rhea" id="RHEA:67828"/>
        <dbReference type="ChEBI" id="CHEBI:15378"/>
        <dbReference type="ChEBI" id="CHEBI:58223"/>
        <dbReference type="ChEBI" id="CHEBI:137748"/>
        <dbReference type="ChEBI" id="CHEBI:176338"/>
        <dbReference type="ChEBI" id="CHEBI:176343"/>
        <dbReference type="EC" id="2.4.1.182"/>
    </reaction>
</comment>
<dbReference type="EMBL" id="PJCH01000017">
    <property type="protein sequence ID" value="PQA85381.1"/>
    <property type="molecule type" value="Genomic_DNA"/>
</dbReference>
<sequence>MSASPLKILLCALEPSADALGADLMAALRKRCPEAAFIGCGGALMAAQGLESLFPVDRFSVIGPVAALQALPAALKAADRLADLAEKEKPQTAILIDSWSFSKIAAMRLRKRAPEMRLIKYVAPQVWASRPRRAQKTAELFDGVLCLFGFETGYFEQAGANTRWVGHPGFQAILAHDSDKAAFRARHNIGAGPLLAVLPGSRAAELKRHAAPFRGAIEKLLTDFPDLRVVVSAAPGAENAVRALAAGWPGGAFVVEGEERFEACRAADAALAASGTATAELALLGTPMVVAYKVELLTELWARAVLTTPHVSLVNIAAGREVAPELLQRDCRPERLAAALAPLMRDGPARRSQIEAFPAIARLLAGERSPGDAAAAAVLDWLGTGKTP</sequence>
<keyword evidence="6" id="KW-0441">Lipid A biosynthesis</keyword>
<evidence type="ECO:0000256" key="7">
    <source>
        <dbReference type="ARBA" id="ARBA00022676"/>
    </source>
</evidence>
<dbReference type="GO" id="GO:0016020">
    <property type="term" value="C:membrane"/>
    <property type="evidence" value="ECO:0007669"/>
    <property type="project" value="GOC"/>
</dbReference>
<evidence type="ECO:0000256" key="6">
    <source>
        <dbReference type="ARBA" id="ARBA00022556"/>
    </source>
</evidence>
<dbReference type="Proteomes" id="UP000239504">
    <property type="component" value="Unassembled WGS sequence"/>
</dbReference>
<keyword evidence="7" id="KW-0328">Glycosyltransferase</keyword>
<evidence type="ECO:0000256" key="3">
    <source>
        <dbReference type="ARBA" id="ARBA00012687"/>
    </source>
</evidence>
<comment type="similarity">
    <text evidence="2">Belongs to the LpxB family.</text>
</comment>
<reference evidence="12 13" key="1">
    <citation type="submission" date="2017-12" db="EMBL/GenBank/DDBJ databases">
        <authorList>
            <person name="Hurst M.R.H."/>
        </authorList>
    </citation>
    <scope>NUCLEOTIDE SEQUENCE [LARGE SCALE GENOMIC DNA]</scope>
    <source>
        <strain evidence="12 13">SY-3-19</strain>
    </source>
</reference>
<dbReference type="GO" id="GO:0005543">
    <property type="term" value="F:phospholipid binding"/>
    <property type="evidence" value="ECO:0007669"/>
    <property type="project" value="TreeGrafter"/>
</dbReference>
<evidence type="ECO:0000256" key="1">
    <source>
        <dbReference type="ARBA" id="ARBA00002056"/>
    </source>
</evidence>
<dbReference type="InterPro" id="IPR003835">
    <property type="entry name" value="Glyco_trans_19"/>
</dbReference>
<keyword evidence="5" id="KW-0444">Lipid biosynthesis</keyword>
<proteinExistence type="inferred from homology"/>
<dbReference type="GO" id="GO:0008915">
    <property type="term" value="F:lipid-A-disaccharide synthase activity"/>
    <property type="evidence" value="ECO:0007669"/>
    <property type="project" value="UniProtKB-UniRule"/>
</dbReference>
<comment type="function">
    <text evidence="1">Condensation of UDP-2,3-diacylglucosamine and 2,3-diacylglucosamine-1-phosphate to form lipid A disaccharide, a precursor of lipid A, a phosphorylated glycolipid that anchors the lipopolysaccharide to the outer membrane of the cell.</text>
</comment>
<dbReference type="GO" id="GO:0009245">
    <property type="term" value="P:lipid A biosynthetic process"/>
    <property type="evidence" value="ECO:0007669"/>
    <property type="project" value="UniProtKB-UniRule"/>
</dbReference>
<accession>A0A2S7JYQ5</accession>